<reference evidence="2 3" key="1">
    <citation type="submission" date="2024-06" db="EMBL/GenBank/DDBJ databases">
        <authorList>
            <person name="Campbell A.G."/>
        </authorList>
    </citation>
    <scope>NUCLEOTIDE SEQUENCE [LARGE SCALE GENOMIC DNA]</scope>
    <source>
        <strain evidence="2 3">EM12</strain>
    </source>
</reference>
<name>A0ABV1QH42_9HYPH</name>
<proteinExistence type="predicted"/>
<evidence type="ECO:0000313" key="2">
    <source>
        <dbReference type="EMBL" id="MER2248713.1"/>
    </source>
</evidence>
<sequence>MNPDLIDSREEALALVDADLITAGDYVVLCRFKGWSPTGDPAPRASTEPNGRDTKFHREGADALRRPAQRPAAVVEISRRERSRPPHGQVAGLSIRNA</sequence>
<dbReference type="Proteomes" id="UP001480955">
    <property type="component" value="Unassembled WGS sequence"/>
</dbReference>
<dbReference type="RefSeq" id="WP_350391902.1">
    <property type="nucleotide sequence ID" value="NZ_JBELQE010000017.1"/>
</dbReference>
<feature type="compositionally biased region" description="Basic and acidic residues" evidence="1">
    <location>
        <begin position="50"/>
        <end position="65"/>
    </location>
</feature>
<evidence type="ECO:0000313" key="3">
    <source>
        <dbReference type="Proteomes" id="UP001480955"/>
    </source>
</evidence>
<protein>
    <submittedName>
        <fullName evidence="2">Uncharacterized protein</fullName>
    </submittedName>
</protein>
<comment type="caution">
    <text evidence="2">The sequence shown here is derived from an EMBL/GenBank/DDBJ whole genome shotgun (WGS) entry which is preliminary data.</text>
</comment>
<feature type="region of interest" description="Disordered" evidence="1">
    <location>
        <begin position="34"/>
        <end position="98"/>
    </location>
</feature>
<keyword evidence="3" id="KW-1185">Reference proteome</keyword>
<evidence type="ECO:0000256" key="1">
    <source>
        <dbReference type="SAM" id="MobiDB-lite"/>
    </source>
</evidence>
<accession>A0ABV1QH42</accession>
<organism evidence="2 3">
    <name type="scientific">Methylorubrum podarium</name>
    <dbReference type="NCBI Taxonomy" id="200476"/>
    <lineage>
        <taxon>Bacteria</taxon>
        <taxon>Pseudomonadati</taxon>
        <taxon>Pseudomonadota</taxon>
        <taxon>Alphaproteobacteria</taxon>
        <taxon>Hyphomicrobiales</taxon>
        <taxon>Methylobacteriaceae</taxon>
        <taxon>Methylorubrum</taxon>
    </lineage>
</organism>
<gene>
    <name evidence="2" type="ORF">ABS772_02185</name>
</gene>
<dbReference type="EMBL" id="JBELQE010000017">
    <property type="protein sequence ID" value="MER2248713.1"/>
    <property type="molecule type" value="Genomic_DNA"/>
</dbReference>